<sequence>MKEKLLTEQDAQKEITTNEVEAPQYHNPNDLRVIQKQLEAIDEAGKSIEKLNEAISEKDQAISEKDALISKANELISQLEDQLKQKNKDKDEIIKEVESNQSSAIIARAIEFAESEKERALKESQLEVEKIIQNAKNDAEAILKKANEDAEEAEKRKNSANELYLDIVEKLKGYGVQINEILSESKTVKKSITFTKKEKPTTTKDKEVQKKPTVKKEVEETPEPPKVEVVDSNGMNNWNQFEVSSQPEPNEKKRKQTDDEIALAKKLQMK</sequence>
<feature type="coiled-coil region" evidence="1">
    <location>
        <begin position="132"/>
        <end position="170"/>
    </location>
</feature>
<protein>
    <submittedName>
        <fullName evidence="3">Uncharacterized protein</fullName>
    </submittedName>
</protein>
<feature type="compositionally biased region" description="Basic and acidic residues" evidence="2">
    <location>
        <begin position="195"/>
        <end position="229"/>
    </location>
</feature>
<dbReference type="AlphaFoldDB" id="A0A930DZ89"/>
<feature type="coiled-coil region" evidence="1">
    <location>
        <begin position="34"/>
        <end position="100"/>
    </location>
</feature>
<evidence type="ECO:0000256" key="2">
    <source>
        <dbReference type="SAM" id="MobiDB-lite"/>
    </source>
</evidence>
<gene>
    <name evidence="3" type="ORF">HXM94_00200</name>
</gene>
<reference evidence="3" key="1">
    <citation type="submission" date="2020-04" db="EMBL/GenBank/DDBJ databases">
        <title>Deep metagenomics examines the oral microbiome during advanced dental caries in children, revealing novel taxa and co-occurrences with host molecules.</title>
        <authorList>
            <person name="Baker J.L."/>
            <person name="Morton J.T."/>
            <person name="Dinis M."/>
            <person name="Alvarez R."/>
            <person name="Tran N.C."/>
            <person name="Knight R."/>
            <person name="Edlund A."/>
        </authorList>
    </citation>
    <scope>NUCLEOTIDE SEQUENCE</scope>
    <source>
        <strain evidence="3">JCVI_23_bin.11</strain>
    </source>
</reference>
<evidence type="ECO:0000313" key="3">
    <source>
        <dbReference type="EMBL" id="MBF1306208.1"/>
    </source>
</evidence>
<dbReference type="EMBL" id="JABZRE010000001">
    <property type="protein sequence ID" value="MBF1306208.1"/>
    <property type="molecule type" value="Genomic_DNA"/>
</dbReference>
<feature type="compositionally biased region" description="Basic and acidic residues" evidence="2">
    <location>
        <begin position="1"/>
        <end position="13"/>
    </location>
</feature>
<accession>A0A930DZ89</accession>
<proteinExistence type="predicted"/>
<feature type="region of interest" description="Disordered" evidence="2">
    <location>
        <begin position="195"/>
        <end position="270"/>
    </location>
</feature>
<comment type="caution">
    <text evidence="3">The sequence shown here is derived from an EMBL/GenBank/DDBJ whole genome shotgun (WGS) entry which is preliminary data.</text>
</comment>
<feature type="region of interest" description="Disordered" evidence="2">
    <location>
        <begin position="1"/>
        <end position="24"/>
    </location>
</feature>
<dbReference type="RefSeq" id="WP_278476617.1">
    <property type="nucleotide sequence ID" value="NZ_JABZRE010000001.1"/>
</dbReference>
<evidence type="ECO:0000256" key="1">
    <source>
        <dbReference type="SAM" id="Coils"/>
    </source>
</evidence>
<dbReference type="Proteomes" id="UP000758611">
    <property type="component" value="Unassembled WGS sequence"/>
</dbReference>
<keyword evidence="1" id="KW-0175">Coiled coil</keyword>
<evidence type="ECO:0000313" key="4">
    <source>
        <dbReference type="Proteomes" id="UP000758611"/>
    </source>
</evidence>
<feature type="compositionally biased region" description="Polar residues" evidence="2">
    <location>
        <begin position="233"/>
        <end position="248"/>
    </location>
</feature>
<organism evidence="3 4">
    <name type="scientific">Parvimonas micra</name>
    <dbReference type="NCBI Taxonomy" id="33033"/>
    <lineage>
        <taxon>Bacteria</taxon>
        <taxon>Bacillati</taxon>
        <taxon>Bacillota</taxon>
        <taxon>Tissierellia</taxon>
        <taxon>Tissierellales</taxon>
        <taxon>Peptoniphilaceae</taxon>
        <taxon>Parvimonas</taxon>
    </lineage>
</organism>
<name>A0A930DZ89_9FIRM</name>